<dbReference type="KEGG" id="ntp:CRH09_10495"/>
<proteinExistence type="predicted"/>
<dbReference type="Proteomes" id="UP000221961">
    <property type="component" value="Chromosome"/>
</dbReference>
<sequence>MPRGPGDADDSFTAASAEYVEALAEMAVARLAIDPVGAERILRRALAVGGQRLPRERRARLNSLVVTAISAQTGRDDELAEAALAAAASWIGLSAADAAHHTLLAARIHYRAGHHRAAARLYARALSCRDIPYPAPEIALLHEQFGTCLLALHRFRDAAREFTLGAHLVADIPDYHELREDLLISASAAHSATESRLRGIFTRLFHRNPN</sequence>
<dbReference type="EMBL" id="CP023778">
    <property type="protein sequence ID" value="ATL66574.1"/>
    <property type="molecule type" value="Genomic_DNA"/>
</dbReference>
<protein>
    <recommendedName>
        <fullName evidence="3">Tetratricopeptide repeat protein</fullName>
    </recommendedName>
</protein>
<name>A0A291RHG6_9NOCA</name>
<accession>A0A291RHG6</accession>
<evidence type="ECO:0000313" key="2">
    <source>
        <dbReference type="Proteomes" id="UP000221961"/>
    </source>
</evidence>
<dbReference type="RefSeq" id="WP_098693757.1">
    <property type="nucleotide sequence ID" value="NZ_CP023778.1"/>
</dbReference>
<gene>
    <name evidence="1" type="ORF">CRH09_10495</name>
</gene>
<evidence type="ECO:0008006" key="3">
    <source>
        <dbReference type="Google" id="ProtNLM"/>
    </source>
</evidence>
<dbReference type="AlphaFoldDB" id="A0A291RHG6"/>
<evidence type="ECO:0000313" key="1">
    <source>
        <dbReference type="EMBL" id="ATL66574.1"/>
    </source>
</evidence>
<dbReference type="GeneID" id="88357834"/>
<reference evidence="1 2" key="1">
    <citation type="submission" date="2017-10" db="EMBL/GenBank/DDBJ databases">
        <title>Comparative genomics between pathogenic Norcardia.</title>
        <authorList>
            <person name="Zeng L."/>
        </authorList>
    </citation>
    <scope>NUCLEOTIDE SEQUENCE [LARGE SCALE GENOMIC DNA]</scope>
    <source>
        <strain evidence="1 2">NC_YFY_NT001</strain>
    </source>
</reference>
<organism evidence="1 2">
    <name type="scientific">Nocardia terpenica</name>
    <dbReference type="NCBI Taxonomy" id="455432"/>
    <lineage>
        <taxon>Bacteria</taxon>
        <taxon>Bacillati</taxon>
        <taxon>Actinomycetota</taxon>
        <taxon>Actinomycetes</taxon>
        <taxon>Mycobacteriales</taxon>
        <taxon>Nocardiaceae</taxon>
        <taxon>Nocardia</taxon>
    </lineage>
</organism>